<accession>A0A926QM98</accession>
<comment type="caution">
    <text evidence="4">The sequence shown here is derived from an EMBL/GenBank/DDBJ whole genome shotgun (WGS) entry which is preliminary data.</text>
</comment>
<sequence length="151" mass="18072">MYEIRRANKRDIFHIIAVLHAAHKQNKRRGFYFPASTISSQRLQYLMKQHRYFVLQANKVIIGVVAIKKRKKFWEIGSLAVIPRYQKSGWGGKLLRFAETRLKQQGIYSAFLTTQTLHPVLPRYYYSKGYRRVKQFTVKHTKWTIFRKSLH</sequence>
<dbReference type="GO" id="GO:0016747">
    <property type="term" value="F:acyltransferase activity, transferring groups other than amino-acyl groups"/>
    <property type="evidence" value="ECO:0007669"/>
    <property type="project" value="InterPro"/>
</dbReference>
<dbReference type="Pfam" id="PF00583">
    <property type="entry name" value="Acetyltransf_1"/>
    <property type="match status" value="1"/>
</dbReference>
<evidence type="ECO:0000259" key="3">
    <source>
        <dbReference type="PROSITE" id="PS51186"/>
    </source>
</evidence>
<dbReference type="Gene3D" id="3.40.630.30">
    <property type="match status" value="1"/>
</dbReference>
<proteinExistence type="predicted"/>
<evidence type="ECO:0000256" key="1">
    <source>
        <dbReference type="ARBA" id="ARBA00022679"/>
    </source>
</evidence>
<keyword evidence="5" id="KW-1185">Reference proteome</keyword>
<dbReference type="SUPFAM" id="SSF55729">
    <property type="entry name" value="Acyl-CoA N-acyltransferases (Nat)"/>
    <property type="match status" value="1"/>
</dbReference>
<protein>
    <submittedName>
        <fullName evidence="4">GNAT family N-acetyltransferase</fullName>
    </submittedName>
</protein>
<dbReference type="EMBL" id="JACVVD010000019">
    <property type="protein sequence ID" value="MBD0384445.1"/>
    <property type="molecule type" value="Genomic_DNA"/>
</dbReference>
<gene>
    <name evidence="4" type="ORF">ICC18_30860</name>
</gene>
<dbReference type="InterPro" id="IPR016181">
    <property type="entry name" value="Acyl_CoA_acyltransferase"/>
</dbReference>
<name>A0A926QM98_9BACL</name>
<dbReference type="PANTHER" id="PTHR43877">
    <property type="entry name" value="AMINOALKYLPHOSPHONATE N-ACETYLTRANSFERASE-RELATED-RELATED"/>
    <property type="match status" value="1"/>
</dbReference>
<dbReference type="PANTHER" id="PTHR43877:SF2">
    <property type="entry name" value="AMINOALKYLPHOSPHONATE N-ACETYLTRANSFERASE-RELATED"/>
    <property type="match status" value="1"/>
</dbReference>
<evidence type="ECO:0000313" key="5">
    <source>
        <dbReference type="Proteomes" id="UP000650466"/>
    </source>
</evidence>
<dbReference type="PROSITE" id="PS51186">
    <property type="entry name" value="GNAT"/>
    <property type="match status" value="1"/>
</dbReference>
<reference evidence="4" key="1">
    <citation type="submission" date="2020-09" db="EMBL/GenBank/DDBJ databases">
        <title>Draft Genome Sequence of Paenibacillus sp. WST5.</title>
        <authorList>
            <person name="Bao Z."/>
        </authorList>
    </citation>
    <scope>NUCLEOTIDE SEQUENCE</scope>
    <source>
        <strain evidence="4">WST5</strain>
    </source>
</reference>
<feature type="domain" description="N-acetyltransferase" evidence="3">
    <location>
        <begin position="2"/>
        <end position="151"/>
    </location>
</feature>
<dbReference type="AlphaFoldDB" id="A0A926QM98"/>
<dbReference type="CDD" id="cd04301">
    <property type="entry name" value="NAT_SF"/>
    <property type="match status" value="1"/>
</dbReference>
<dbReference type="InterPro" id="IPR000182">
    <property type="entry name" value="GNAT_dom"/>
</dbReference>
<dbReference type="Proteomes" id="UP000650466">
    <property type="component" value="Unassembled WGS sequence"/>
</dbReference>
<keyword evidence="1" id="KW-0808">Transferase</keyword>
<dbReference type="RefSeq" id="WP_188178221.1">
    <property type="nucleotide sequence ID" value="NZ_JACVVD010000019.1"/>
</dbReference>
<dbReference type="InterPro" id="IPR050832">
    <property type="entry name" value="Bact_Acetyltransf"/>
</dbReference>
<organism evidence="4 5">
    <name type="scientific">Paenibacillus sedimenti</name>
    <dbReference type="NCBI Taxonomy" id="2770274"/>
    <lineage>
        <taxon>Bacteria</taxon>
        <taxon>Bacillati</taxon>
        <taxon>Bacillota</taxon>
        <taxon>Bacilli</taxon>
        <taxon>Bacillales</taxon>
        <taxon>Paenibacillaceae</taxon>
        <taxon>Paenibacillus</taxon>
    </lineage>
</organism>
<evidence type="ECO:0000313" key="4">
    <source>
        <dbReference type="EMBL" id="MBD0384445.1"/>
    </source>
</evidence>
<evidence type="ECO:0000256" key="2">
    <source>
        <dbReference type="ARBA" id="ARBA00023315"/>
    </source>
</evidence>
<keyword evidence="2" id="KW-0012">Acyltransferase</keyword>